<dbReference type="Pfam" id="PF03004">
    <property type="entry name" value="Transposase_24"/>
    <property type="match status" value="1"/>
</dbReference>
<organism evidence="2 3">
    <name type="scientific">Heracleum sosnowskyi</name>
    <dbReference type="NCBI Taxonomy" id="360622"/>
    <lineage>
        <taxon>Eukaryota</taxon>
        <taxon>Viridiplantae</taxon>
        <taxon>Streptophyta</taxon>
        <taxon>Embryophyta</taxon>
        <taxon>Tracheophyta</taxon>
        <taxon>Spermatophyta</taxon>
        <taxon>Magnoliopsida</taxon>
        <taxon>eudicotyledons</taxon>
        <taxon>Gunneridae</taxon>
        <taxon>Pentapetalae</taxon>
        <taxon>asterids</taxon>
        <taxon>campanulids</taxon>
        <taxon>Apiales</taxon>
        <taxon>Apiaceae</taxon>
        <taxon>Apioideae</taxon>
        <taxon>apioid superclade</taxon>
        <taxon>Tordylieae</taxon>
        <taxon>Tordyliinae</taxon>
        <taxon>Heracleum</taxon>
    </lineage>
</organism>
<protein>
    <submittedName>
        <fullName evidence="2">Uncharacterized protein</fullName>
    </submittedName>
</protein>
<feature type="compositionally biased region" description="Low complexity" evidence="1">
    <location>
        <begin position="77"/>
        <end position="89"/>
    </location>
</feature>
<feature type="compositionally biased region" description="Low complexity" evidence="1">
    <location>
        <begin position="51"/>
        <end position="60"/>
    </location>
</feature>
<feature type="compositionally biased region" description="Gly residues" evidence="1">
    <location>
        <begin position="27"/>
        <end position="44"/>
    </location>
</feature>
<name>A0AAD8GMU9_9APIA</name>
<dbReference type="Proteomes" id="UP001237642">
    <property type="component" value="Unassembled WGS sequence"/>
</dbReference>
<dbReference type="EMBL" id="JAUIZM010000091">
    <property type="protein sequence ID" value="KAK1349479.1"/>
    <property type="molecule type" value="Genomic_DNA"/>
</dbReference>
<feature type="compositionally biased region" description="Low complexity" evidence="1">
    <location>
        <begin position="1"/>
        <end position="14"/>
    </location>
</feature>
<evidence type="ECO:0000313" key="2">
    <source>
        <dbReference type="EMBL" id="KAK1349479.1"/>
    </source>
</evidence>
<evidence type="ECO:0000313" key="3">
    <source>
        <dbReference type="Proteomes" id="UP001237642"/>
    </source>
</evidence>
<dbReference type="AlphaFoldDB" id="A0AAD8GMU9"/>
<reference evidence="2" key="1">
    <citation type="submission" date="2023-02" db="EMBL/GenBank/DDBJ databases">
        <title>Genome of toxic invasive species Heracleum sosnowskyi carries increased number of genes despite the absence of recent whole-genome duplications.</title>
        <authorList>
            <person name="Schelkunov M."/>
            <person name="Shtratnikova V."/>
            <person name="Makarenko M."/>
            <person name="Klepikova A."/>
            <person name="Omelchenko D."/>
            <person name="Novikova G."/>
            <person name="Obukhova E."/>
            <person name="Bogdanov V."/>
            <person name="Penin A."/>
            <person name="Logacheva M."/>
        </authorList>
    </citation>
    <scope>NUCLEOTIDE SEQUENCE</scope>
    <source>
        <strain evidence="2">Hsosn_3</strain>
        <tissue evidence="2">Leaf</tissue>
    </source>
</reference>
<feature type="compositionally biased region" description="Gly residues" evidence="1">
    <location>
        <begin position="90"/>
        <end position="105"/>
    </location>
</feature>
<dbReference type="InterPro" id="IPR004252">
    <property type="entry name" value="Probable_transposase_24"/>
</dbReference>
<evidence type="ECO:0000256" key="1">
    <source>
        <dbReference type="SAM" id="MobiDB-lite"/>
    </source>
</evidence>
<feature type="region of interest" description="Disordered" evidence="1">
    <location>
        <begin position="382"/>
        <end position="439"/>
    </location>
</feature>
<accession>A0AAD8GMU9</accession>
<feature type="region of interest" description="Disordered" evidence="1">
    <location>
        <begin position="1"/>
        <end position="125"/>
    </location>
</feature>
<feature type="region of interest" description="Disordered" evidence="1">
    <location>
        <begin position="160"/>
        <end position="179"/>
    </location>
</feature>
<keyword evidence="3" id="KW-1185">Reference proteome</keyword>
<sequence>MMAGRRASSAWGSGSVRGGRGDSCHGSGSGGVRGRGGRGSGSGGSPRDSDGNIGDQGDNNDNGDRGVKDGNGGRPNTAGSGVVGQSSGATGSGEGSGTRARGGGRARGEIRGGARRGRRRLRDEDENSECLLWDDDGRQILRDDAGNHIIRDDAGRPILPLGVDSDPRKHKTRGYSPGGFGKYPDKATVVRISGNLIDCPMALRNLLAAMHMFWPDGCAGVREIDRKSPGFWNKCIDEFLRSYTYDPRFSTESEARASILAHMRDNLRRTLADDRERADVRIVEAAGTTYVDHRPLYMKPGVWSRLAEYWVSEEFKKYSAAGKKARQAVKLPHTSDARSFDHRRRDYMESHDGKLDELVVYKDCHTLKENERKGEWITEDAKLIITDGPGGAKGKAPTTEDDHRDDGEGSGESTESESDHDMSAPPYDVINRGGPVIKG</sequence>
<feature type="compositionally biased region" description="Basic and acidic residues" evidence="1">
    <location>
        <begin position="398"/>
        <end position="407"/>
    </location>
</feature>
<gene>
    <name evidence="2" type="ORF">POM88_054815</name>
</gene>
<reference evidence="2" key="2">
    <citation type="submission" date="2023-05" db="EMBL/GenBank/DDBJ databases">
        <authorList>
            <person name="Schelkunov M.I."/>
        </authorList>
    </citation>
    <scope>NUCLEOTIDE SEQUENCE</scope>
    <source>
        <strain evidence="2">Hsosn_3</strain>
        <tissue evidence="2">Leaf</tissue>
    </source>
</reference>
<proteinExistence type="predicted"/>
<comment type="caution">
    <text evidence="2">The sequence shown here is derived from an EMBL/GenBank/DDBJ whole genome shotgun (WGS) entry which is preliminary data.</text>
</comment>